<dbReference type="AlphaFoldDB" id="A0AA39L3J0"/>
<comment type="caution">
    <text evidence="2">The sequence shown here is derived from an EMBL/GenBank/DDBJ whole genome shotgun (WGS) entry which is preliminary data.</text>
</comment>
<protein>
    <submittedName>
        <fullName evidence="2">Uncharacterized protein</fullName>
    </submittedName>
</protein>
<name>A0AA39L3J0_MICHY</name>
<keyword evidence="3" id="KW-1185">Reference proteome</keyword>
<dbReference type="Proteomes" id="UP001168972">
    <property type="component" value="Unassembled WGS sequence"/>
</dbReference>
<gene>
    <name evidence="2" type="ORF">PV327_001558</name>
</gene>
<feature type="region of interest" description="Disordered" evidence="1">
    <location>
        <begin position="1"/>
        <end position="48"/>
    </location>
</feature>
<proteinExistence type="predicted"/>
<evidence type="ECO:0000313" key="3">
    <source>
        <dbReference type="Proteomes" id="UP001168972"/>
    </source>
</evidence>
<feature type="compositionally biased region" description="Low complexity" evidence="1">
    <location>
        <begin position="272"/>
        <end position="283"/>
    </location>
</feature>
<accession>A0AA39L3J0</accession>
<feature type="region of interest" description="Disordered" evidence="1">
    <location>
        <begin position="123"/>
        <end position="142"/>
    </location>
</feature>
<evidence type="ECO:0000256" key="1">
    <source>
        <dbReference type="SAM" id="MobiDB-lite"/>
    </source>
</evidence>
<organism evidence="2 3">
    <name type="scientific">Microctonus hyperodae</name>
    <name type="common">Parasitoid wasp</name>
    <dbReference type="NCBI Taxonomy" id="165561"/>
    <lineage>
        <taxon>Eukaryota</taxon>
        <taxon>Metazoa</taxon>
        <taxon>Ecdysozoa</taxon>
        <taxon>Arthropoda</taxon>
        <taxon>Hexapoda</taxon>
        <taxon>Insecta</taxon>
        <taxon>Pterygota</taxon>
        <taxon>Neoptera</taxon>
        <taxon>Endopterygota</taxon>
        <taxon>Hymenoptera</taxon>
        <taxon>Apocrita</taxon>
        <taxon>Ichneumonoidea</taxon>
        <taxon>Braconidae</taxon>
        <taxon>Euphorinae</taxon>
        <taxon>Microctonus</taxon>
    </lineage>
</organism>
<reference evidence="2" key="1">
    <citation type="journal article" date="2023" name="bioRxiv">
        <title>Scaffold-level genome assemblies of two parasitoid biocontrol wasps reveal the parthenogenesis mechanism and an associated novel virus.</title>
        <authorList>
            <person name="Inwood S."/>
            <person name="Skelly J."/>
            <person name="Guhlin J."/>
            <person name="Harrop T."/>
            <person name="Goldson S."/>
            <person name="Dearden P."/>
        </authorList>
    </citation>
    <scope>NUCLEOTIDE SEQUENCE</scope>
    <source>
        <strain evidence="2">Lincoln</strain>
        <tissue evidence="2">Whole body</tissue>
    </source>
</reference>
<evidence type="ECO:0000313" key="2">
    <source>
        <dbReference type="EMBL" id="KAK0183521.1"/>
    </source>
</evidence>
<feature type="compositionally biased region" description="Basic and acidic residues" evidence="1">
    <location>
        <begin position="36"/>
        <end position="48"/>
    </location>
</feature>
<feature type="region of interest" description="Disordered" evidence="1">
    <location>
        <begin position="236"/>
        <end position="283"/>
    </location>
</feature>
<feature type="compositionally biased region" description="Basic and acidic residues" evidence="1">
    <location>
        <begin position="1"/>
        <end position="12"/>
    </location>
</feature>
<reference evidence="2" key="2">
    <citation type="submission" date="2023-03" db="EMBL/GenBank/DDBJ databases">
        <authorList>
            <person name="Inwood S.N."/>
            <person name="Skelly J.G."/>
            <person name="Guhlin J."/>
            <person name="Harrop T.W.R."/>
            <person name="Goldson S.G."/>
            <person name="Dearden P.K."/>
        </authorList>
    </citation>
    <scope>NUCLEOTIDE SEQUENCE</scope>
    <source>
        <strain evidence="2">Lincoln</strain>
        <tissue evidence="2">Whole body</tissue>
    </source>
</reference>
<sequence>MNKNSSDADRSLFKLNPVESADSKSLQQRNYRWGGRKMDKGTDRMSVPRELREKYLMSGSPRSYPARSPGVASTPTVTRINIFPLSFVSRKRRKAKLKLTKNHHEEIVLSLTRDFLPLRLKHDQNNKGQRSPSGGVNVDTVKGNGGFGDYSAAGEFEVWGDEQRTTDGEDHQVIGPPSRGLLQQQHAHHQHQQRCNDANVSSLRPLLHVAHCELHSPREAELLRLDQLESLDRKSVERDPYSMMDNFHSPVPPPLPRRHGRHKNSQVENRFDSSLFSLDSDHY</sequence>
<dbReference type="EMBL" id="JAQQBR010000001">
    <property type="protein sequence ID" value="KAK0183521.1"/>
    <property type="molecule type" value="Genomic_DNA"/>
</dbReference>